<evidence type="ECO:0000313" key="2">
    <source>
        <dbReference type="EMBL" id="MBI5078643.1"/>
    </source>
</evidence>
<accession>A0A9D6UMH4</accession>
<keyword evidence="1" id="KW-1133">Transmembrane helix</keyword>
<dbReference type="InterPro" id="IPR018580">
    <property type="entry name" value="Uncharacterised_YfhO"/>
</dbReference>
<feature type="transmembrane region" description="Helical" evidence="1">
    <location>
        <begin position="461"/>
        <end position="481"/>
    </location>
</feature>
<sequence>MFFPYFFHVAGQPWVERGWAKFPYVGFFPVLFFFSSVFLCRDRRVRWLAFLLALVPFILLGANSPLPIYFLLHKFVPGFNLLRYPVKFLYFLTFGLSLLTGLGMGLLWENLPRGKRILRFSYLVLIPLAALFLWMHFNPGAVFEILKPLFNEEIKIGWEHHVRNLAVPRNIANFGIFVLFLFVTLSWLTAGALRFFRRPTFEIGLVFLVFIDLYTANAGANFSIKTELYRAAPRNVEILRNDHTAFRYFVSPQIYYRSYTEMSREFLDYGKTLLAMRNRLTANQGMIFGLSAVDGYESILGADQQELIGRIYELNSLAGIRVLDMLNVKYLVTPWKFRERSYELLSYHRESSRPGAIFLYRNNNYLPRAYFAAGEKIISGREKVLDYILSPDFTPQKEVVLEEKVNVPHAGLWFVSEWFYPGWKAYVDGKETKIYRANYMFRAVPVPSSKSKVKFVYDPPLFKIGAGVSLMALAGVILLALPLRQPPRNNKEPPV</sequence>
<feature type="transmembrane region" description="Helical" evidence="1">
    <location>
        <begin position="205"/>
        <end position="224"/>
    </location>
</feature>
<dbReference type="Pfam" id="PF09586">
    <property type="entry name" value="YfhO"/>
    <property type="match status" value="1"/>
</dbReference>
<feature type="transmembrane region" description="Helical" evidence="1">
    <location>
        <begin position="120"/>
        <end position="137"/>
    </location>
</feature>
<evidence type="ECO:0000256" key="1">
    <source>
        <dbReference type="SAM" id="Phobius"/>
    </source>
</evidence>
<dbReference type="AlphaFoldDB" id="A0A9D6UMH4"/>
<reference evidence="2" key="1">
    <citation type="submission" date="2020-07" db="EMBL/GenBank/DDBJ databases">
        <title>Huge and variable diversity of episymbiotic CPR bacteria and DPANN archaea in groundwater ecosystems.</title>
        <authorList>
            <person name="He C.Y."/>
            <person name="Keren R."/>
            <person name="Whittaker M."/>
            <person name="Farag I.F."/>
            <person name="Doudna J."/>
            <person name="Cate J.H.D."/>
            <person name="Banfield J.F."/>
        </authorList>
    </citation>
    <scope>NUCLEOTIDE SEQUENCE</scope>
    <source>
        <strain evidence="2">NC_groundwater_1860_Pr3_B-0.1um_51_7</strain>
    </source>
</reference>
<name>A0A9D6UMH4_UNCSA</name>
<feature type="transmembrane region" description="Helical" evidence="1">
    <location>
        <begin position="47"/>
        <end position="68"/>
    </location>
</feature>
<dbReference type="EMBL" id="JACRKR010000065">
    <property type="protein sequence ID" value="MBI5078643.1"/>
    <property type="molecule type" value="Genomic_DNA"/>
</dbReference>
<evidence type="ECO:0000313" key="3">
    <source>
        <dbReference type="Proteomes" id="UP000808761"/>
    </source>
</evidence>
<keyword evidence="1" id="KW-0472">Membrane</keyword>
<gene>
    <name evidence="2" type="ORF">HZB08_01290</name>
</gene>
<keyword evidence="1" id="KW-0812">Transmembrane</keyword>
<proteinExistence type="predicted"/>
<feature type="transmembrane region" description="Helical" evidence="1">
    <location>
        <begin position="22"/>
        <end position="40"/>
    </location>
</feature>
<organism evidence="2 3">
    <name type="scientific">Candidatus Saganbacteria bacterium</name>
    <dbReference type="NCBI Taxonomy" id="2575572"/>
    <lineage>
        <taxon>Bacteria</taxon>
        <taxon>Bacillati</taxon>
        <taxon>Saganbacteria</taxon>
    </lineage>
</organism>
<dbReference type="PANTHER" id="PTHR38454">
    <property type="entry name" value="INTEGRAL MEMBRANE PROTEIN-RELATED"/>
    <property type="match status" value="1"/>
</dbReference>
<dbReference type="PANTHER" id="PTHR38454:SF1">
    <property type="entry name" value="INTEGRAL MEMBRANE PROTEIN"/>
    <property type="match status" value="1"/>
</dbReference>
<protein>
    <submittedName>
        <fullName evidence="2">YfhO family protein</fullName>
    </submittedName>
</protein>
<feature type="transmembrane region" description="Helical" evidence="1">
    <location>
        <begin position="88"/>
        <end position="108"/>
    </location>
</feature>
<dbReference type="Proteomes" id="UP000808761">
    <property type="component" value="Unassembled WGS sequence"/>
</dbReference>
<feature type="transmembrane region" description="Helical" evidence="1">
    <location>
        <begin position="171"/>
        <end position="193"/>
    </location>
</feature>
<comment type="caution">
    <text evidence="2">The sequence shown here is derived from an EMBL/GenBank/DDBJ whole genome shotgun (WGS) entry which is preliminary data.</text>
</comment>